<dbReference type="Proteomes" id="UP000076154">
    <property type="component" value="Unassembled WGS sequence"/>
</dbReference>
<dbReference type="AlphaFoldDB" id="A0A369JL24"/>
<dbReference type="InParanoid" id="A0A369JL24"/>
<gene>
    <name evidence="1" type="ORF">Hypma_012512</name>
</gene>
<evidence type="ECO:0000313" key="1">
    <source>
        <dbReference type="EMBL" id="RDB20423.1"/>
    </source>
</evidence>
<evidence type="ECO:0000313" key="2">
    <source>
        <dbReference type="Proteomes" id="UP000076154"/>
    </source>
</evidence>
<keyword evidence="2" id="KW-1185">Reference proteome</keyword>
<organism evidence="1 2">
    <name type="scientific">Hypsizygus marmoreus</name>
    <name type="common">White beech mushroom</name>
    <name type="synonym">Agaricus marmoreus</name>
    <dbReference type="NCBI Taxonomy" id="39966"/>
    <lineage>
        <taxon>Eukaryota</taxon>
        <taxon>Fungi</taxon>
        <taxon>Dikarya</taxon>
        <taxon>Basidiomycota</taxon>
        <taxon>Agaricomycotina</taxon>
        <taxon>Agaricomycetes</taxon>
        <taxon>Agaricomycetidae</taxon>
        <taxon>Agaricales</taxon>
        <taxon>Tricholomatineae</taxon>
        <taxon>Lyophyllaceae</taxon>
        <taxon>Hypsizygus</taxon>
    </lineage>
</organism>
<sequence length="38" mass="4095">MGQSEGRVLGRAQTWAVVLRPLTLDAGLTTYHTIPSPT</sequence>
<reference evidence="1" key="1">
    <citation type="submission" date="2018-04" db="EMBL/GenBank/DDBJ databases">
        <title>Whole genome sequencing of Hypsizygus marmoreus.</title>
        <authorList>
            <person name="Choi I.-G."/>
            <person name="Min B."/>
            <person name="Kim J.-G."/>
            <person name="Kim S."/>
            <person name="Oh Y.-L."/>
            <person name="Kong W.-S."/>
            <person name="Park H."/>
            <person name="Jeong J."/>
            <person name="Song E.-S."/>
        </authorList>
    </citation>
    <scope>NUCLEOTIDE SEQUENCE [LARGE SCALE GENOMIC DNA]</scope>
    <source>
        <strain evidence="1">51987-8</strain>
    </source>
</reference>
<accession>A0A369JL24</accession>
<comment type="caution">
    <text evidence="1">The sequence shown here is derived from an EMBL/GenBank/DDBJ whole genome shotgun (WGS) entry which is preliminary data.</text>
</comment>
<name>A0A369JL24_HYPMA</name>
<protein>
    <submittedName>
        <fullName evidence="1">Uncharacterized protein</fullName>
    </submittedName>
</protein>
<dbReference type="EMBL" id="LUEZ02000068">
    <property type="protein sequence ID" value="RDB20423.1"/>
    <property type="molecule type" value="Genomic_DNA"/>
</dbReference>
<proteinExistence type="predicted"/>